<name>A0A2A2KLC9_9BILA</name>
<keyword evidence="3" id="KW-1185">Reference proteome</keyword>
<protein>
    <submittedName>
        <fullName evidence="2">Uncharacterized protein</fullName>
    </submittedName>
</protein>
<sequence length="113" mass="11790">MTSAARGLASCHSVPVEYSGTGDPLSRPPRQPWRHLDRDRGGYAADRARRGDPDRGGYAGDPAQRRIGRAAAGLPRAVGPRPARTVRLPPPRALCGADAQGARAGGRSVTADA</sequence>
<evidence type="ECO:0000313" key="2">
    <source>
        <dbReference type="EMBL" id="PAV74826.1"/>
    </source>
</evidence>
<evidence type="ECO:0000313" key="3">
    <source>
        <dbReference type="Proteomes" id="UP000218231"/>
    </source>
</evidence>
<feature type="compositionally biased region" description="Low complexity" evidence="1">
    <location>
        <begin position="96"/>
        <end position="107"/>
    </location>
</feature>
<proteinExistence type="predicted"/>
<gene>
    <name evidence="2" type="ORF">WR25_17975</name>
</gene>
<reference evidence="2 3" key="1">
    <citation type="journal article" date="2017" name="Curr. Biol.">
        <title>Genome architecture and evolution of a unichromosomal asexual nematode.</title>
        <authorList>
            <person name="Fradin H."/>
            <person name="Zegar C."/>
            <person name="Gutwein M."/>
            <person name="Lucas J."/>
            <person name="Kovtun M."/>
            <person name="Corcoran D."/>
            <person name="Baugh L.R."/>
            <person name="Kiontke K."/>
            <person name="Gunsalus K."/>
            <person name="Fitch D.H."/>
            <person name="Piano F."/>
        </authorList>
    </citation>
    <scope>NUCLEOTIDE SEQUENCE [LARGE SCALE GENOMIC DNA]</scope>
    <source>
        <strain evidence="2">PF1309</strain>
    </source>
</reference>
<dbReference type="EMBL" id="LIAE01008277">
    <property type="protein sequence ID" value="PAV74826.1"/>
    <property type="molecule type" value="Genomic_DNA"/>
</dbReference>
<feature type="region of interest" description="Disordered" evidence="1">
    <location>
        <begin position="1"/>
        <end position="113"/>
    </location>
</feature>
<dbReference type="AlphaFoldDB" id="A0A2A2KLC9"/>
<comment type="caution">
    <text evidence="2">The sequence shown here is derived from an EMBL/GenBank/DDBJ whole genome shotgun (WGS) entry which is preliminary data.</text>
</comment>
<feature type="compositionally biased region" description="Basic and acidic residues" evidence="1">
    <location>
        <begin position="34"/>
        <end position="55"/>
    </location>
</feature>
<dbReference type="Proteomes" id="UP000218231">
    <property type="component" value="Unassembled WGS sequence"/>
</dbReference>
<organism evidence="2 3">
    <name type="scientific">Diploscapter pachys</name>
    <dbReference type="NCBI Taxonomy" id="2018661"/>
    <lineage>
        <taxon>Eukaryota</taxon>
        <taxon>Metazoa</taxon>
        <taxon>Ecdysozoa</taxon>
        <taxon>Nematoda</taxon>
        <taxon>Chromadorea</taxon>
        <taxon>Rhabditida</taxon>
        <taxon>Rhabditina</taxon>
        <taxon>Rhabditomorpha</taxon>
        <taxon>Rhabditoidea</taxon>
        <taxon>Rhabditidae</taxon>
        <taxon>Diploscapter</taxon>
    </lineage>
</organism>
<evidence type="ECO:0000256" key="1">
    <source>
        <dbReference type="SAM" id="MobiDB-lite"/>
    </source>
</evidence>
<accession>A0A2A2KLC9</accession>